<dbReference type="Proteomes" id="UP000002439">
    <property type="component" value="Chromosome"/>
</dbReference>
<dbReference type="EnsemblBacteria" id="AAL62645">
    <property type="protein sequence ID" value="AAL62645"/>
    <property type="gene ID" value="PAE0228"/>
</dbReference>
<protein>
    <submittedName>
        <fullName evidence="1">Uncharacterized protein</fullName>
    </submittedName>
</protein>
<name>Q8ZZJ4_PYRAE</name>
<proteinExistence type="predicted"/>
<accession>Q8ZZJ4</accession>
<dbReference type="InParanoid" id="Q8ZZJ4"/>
<dbReference type="PATRIC" id="fig|178306.9.peg.168"/>
<dbReference type="AlphaFoldDB" id="Q8ZZJ4"/>
<dbReference type="KEGG" id="pai:PAE0228"/>
<organism evidence="1 2">
    <name type="scientific">Pyrobaculum aerophilum (strain ATCC 51768 / DSM 7523 / JCM 9630 / CIP 104966 / NBRC 100827 / IM2)</name>
    <dbReference type="NCBI Taxonomy" id="178306"/>
    <lineage>
        <taxon>Archaea</taxon>
        <taxon>Thermoproteota</taxon>
        <taxon>Thermoprotei</taxon>
        <taxon>Thermoproteales</taxon>
        <taxon>Thermoproteaceae</taxon>
        <taxon>Pyrobaculum</taxon>
    </lineage>
</organism>
<evidence type="ECO:0000313" key="1">
    <source>
        <dbReference type="EMBL" id="AAL62645.1"/>
    </source>
</evidence>
<sequence>MGRVNITAVSVEEAATRAGEALRLICGADVMMDGPSP</sequence>
<dbReference type="HOGENOM" id="CLU_3338605_0_0_2"/>
<keyword evidence="2" id="KW-1185">Reference proteome</keyword>
<evidence type="ECO:0000313" key="2">
    <source>
        <dbReference type="Proteomes" id="UP000002439"/>
    </source>
</evidence>
<reference evidence="1 2" key="1">
    <citation type="journal article" date="2002" name="Proc. Natl. Acad. Sci. U.S.A.">
        <title>Genome sequence of the hyperthermophilic crenarchaeon Pyrobaculum aerophilum.</title>
        <authorList>
            <person name="Fitz-Gibbon S.T."/>
            <person name="Ladner H."/>
            <person name="Kim U.J."/>
            <person name="Stetter K.O."/>
            <person name="Simon M.I."/>
            <person name="Miller J.H."/>
        </authorList>
    </citation>
    <scope>NUCLEOTIDE SEQUENCE [LARGE SCALE GENOMIC DNA]</scope>
    <source>
        <strain evidence="2">ATCC 51768 / DSM 7523 / JCM 9630 / CIP 104966 / NBRC 100827 / IM2</strain>
    </source>
</reference>
<gene>
    <name evidence="1" type="ordered locus">PAE0228</name>
</gene>
<dbReference type="EMBL" id="AE009441">
    <property type="protein sequence ID" value="AAL62645.1"/>
    <property type="molecule type" value="Genomic_DNA"/>
</dbReference>